<keyword evidence="12" id="KW-1185">Reference proteome</keyword>
<organism evidence="11 12">
    <name type="scientific">Streptomyces boetiae</name>
    <dbReference type="NCBI Taxonomy" id="3075541"/>
    <lineage>
        <taxon>Bacteria</taxon>
        <taxon>Bacillati</taxon>
        <taxon>Actinomycetota</taxon>
        <taxon>Actinomycetes</taxon>
        <taxon>Kitasatosporales</taxon>
        <taxon>Streptomycetaceae</taxon>
        <taxon>Streptomyces</taxon>
    </lineage>
</organism>
<dbReference type="CDD" id="cd03859">
    <property type="entry name" value="M14_CPT"/>
    <property type="match status" value="1"/>
</dbReference>
<feature type="chain" id="PRO_5047297538" evidence="9">
    <location>
        <begin position="34"/>
        <end position="434"/>
    </location>
</feature>
<evidence type="ECO:0000256" key="4">
    <source>
        <dbReference type="ARBA" id="ARBA00022723"/>
    </source>
</evidence>
<dbReference type="InterPro" id="IPR000834">
    <property type="entry name" value="Peptidase_M14"/>
</dbReference>
<keyword evidence="6" id="KW-0862">Zinc</keyword>
<dbReference type="PANTHER" id="PTHR11705">
    <property type="entry name" value="PROTEASE FAMILY M14 CARBOXYPEPTIDASE A,B"/>
    <property type="match status" value="1"/>
</dbReference>
<keyword evidence="9" id="KW-0732">Signal</keyword>
<evidence type="ECO:0000256" key="1">
    <source>
        <dbReference type="ARBA" id="ARBA00001947"/>
    </source>
</evidence>
<evidence type="ECO:0000313" key="12">
    <source>
        <dbReference type="Proteomes" id="UP001183388"/>
    </source>
</evidence>
<feature type="active site" description="Proton donor/acceptor" evidence="8">
    <location>
        <position position="383"/>
    </location>
</feature>
<reference evidence="12" key="1">
    <citation type="submission" date="2023-07" db="EMBL/GenBank/DDBJ databases">
        <title>30 novel species of actinomycetes from the DSMZ collection.</title>
        <authorList>
            <person name="Nouioui I."/>
        </authorList>
    </citation>
    <scope>NUCLEOTIDE SEQUENCE [LARGE SCALE GENOMIC DNA]</scope>
    <source>
        <strain evidence="12">DSM 44917</strain>
    </source>
</reference>
<keyword evidence="7" id="KW-0482">Metalloprotease</keyword>
<dbReference type="PROSITE" id="PS00132">
    <property type="entry name" value="CARBOXYPEPT_ZN_1"/>
    <property type="match status" value="1"/>
</dbReference>
<dbReference type="PANTHER" id="PTHR11705:SF143">
    <property type="entry name" value="SLL0236 PROTEIN"/>
    <property type="match status" value="1"/>
</dbReference>
<keyword evidence="4" id="KW-0479">Metal-binding</keyword>
<evidence type="ECO:0000256" key="5">
    <source>
        <dbReference type="ARBA" id="ARBA00022801"/>
    </source>
</evidence>
<dbReference type="PROSITE" id="PS52035">
    <property type="entry name" value="PEPTIDASE_M14"/>
    <property type="match status" value="1"/>
</dbReference>
<dbReference type="Pfam" id="PF00246">
    <property type="entry name" value="Peptidase_M14"/>
    <property type="match status" value="1"/>
</dbReference>
<dbReference type="InterPro" id="IPR033810">
    <property type="entry name" value="Carboxypeptidase_T"/>
</dbReference>
<keyword evidence="5" id="KW-0378">Hydrolase</keyword>
<comment type="similarity">
    <text evidence="2 8">Belongs to the peptidase M14 family.</text>
</comment>
<evidence type="ECO:0000256" key="8">
    <source>
        <dbReference type="PROSITE-ProRule" id="PRU01379"/>
    </source>
</evidence>
<dbReference type="SMART" id="SM00631">
    <property type="entry name" value="Zn_pept"/>
    <property type="match status" value="1"/>
</dbReference>
<dbReference type="RefSeq" id="WP_311633191.1">
    <property type="nucleotide sequence ID" value="NZ_JAVREN010000060.1"/>
</dbReference>
<feature type="signal peptide" evidence="9">
    <location>
        <begin position="1"/>
        <end position="33"/>
    </location>
</feature>
<feature type="domain" description="Peptidase M14" evidence="10">
    <location>
        <begin position="114"/>
        <end position="419"/>
    </location>
</feature>
<evidence type="ECO:0000313" key="11">
    <source>
        <dbReference type="EMBL" id="MDT0310220.1"/>
    </source>
</evidence>
<dbReference type="Gene3D" id="3.40.630.10">
    <property type="entry name" value="Zn peptidases"/>
    <property type="match status" value="1"/>
</dbReference>
<protein>
    <submittedName>
        <fullName evidence="11">M14 family metallopeptidase</fullName>
    </submittedName>
</protein>
<keyword evidence="3" id="KW-0645">Protease</keyword>
<sequence>MRISGRGRRTTFSAAAVIALALALLFGAGQATALPADPEGSVRQYAVAGVDTAAERTRLARTGTAIDEVREDSVVITADRAQAGRLSGLGYRLTALTAPAERRGGLPGAAAPADYHTYGQVLTAVNAARAQYPSLVSSRVIGRSYQGRDIVAIKISDNVAADEAEPEVLFTHNQHAREHLTVEMALYLLDELTTQYGTDPEITQLLNTREVWIIPSVNPDGKVYDQESGSFRNWRKNRQPNSGTTAVGTDLNRNWAYRWGCCGGSSGSPSSDTYRGPSAESAPETRVVADFVRSRIVGGQQQITAHIDFHTYGELVLWPFGYTYADTATGLTQDDAATFRALGTALADTNGYTPQQSSDLYITDGSVGDWMWADQGIFSFTFEMYPTSAFGGGFYPPGSVIPRETARNREAVLTLLQYADCAYRIIGAEARYCA</sequence>
<evidence type="ECO:0000256" key="3">
    <source>
        <dbReference type="ARBA" id="ARBA00022670"/>
    </source>
</evidence>
<dbReference type="InterPro" id="IPR057246">
    <property type="entry name" value="CARBOXYPEPT_ZN_1"/>
</dbReference>
<evidence type="ECO:0000256" key="9">
    <source>
        <dbReference type="SAM" id="SignalP"/>
    </source>
</evidence>
<proteinExistence type="inferred from homology"/>
<comment type="cofactor">
    <cofactor evidence="1">
        <name>Zn(2+)</name>
        <dbReference type="ChEBI" id="CHEBI:29105"/>
    </cofactor>
</comment>
<dbReference type="Proteomes" id="UP001183388">
    <property type="component" value="Unassembled WGS sequence"/>
</dbReference>
<evidence type="ECO:0000256" key="7">
    <source>
        <dbReference type="ARBA" id="ARBA00023049"/>
    </source>
</evidence>
<dbReference type="SUPFAM" id="SSF53187">
    <property type="entry name" value="Zn-dependent exopeptidases"/>
    <property type="match status" value="1"/>
</dbReference>
<evidence type="ECO:0000256" key="6">
    <source>
        <dbReference type="ARBA" id="ARBA00022833"/>
    </source>
</evidence>
<evidence type="ECO:0000256" key="2">
    <source>
        <dbReference type="ARBA" id="ARBA00005988"/>
    </source>
</evidence>
<name>A0ABU2LF57_9ACTN</name>
<gene>
    <name evidence="11" type="ORF">RM780_25180</name>
</gene>
<evidence type="ECO:0000259" key="10">
    <source>
        <dbReference type="PROSITE" id="PS52035"/>
    </source>
</evidence>
<accession>A0ABU2LF57</accession>
<comment type="caution">
    <text evidence="11">The sequence shown here is derived from an EMBL/GenBank/DDBJ whole genome shotgun (WGS) entry which is preliminary data.</text>
</comment>
<dbReference type="PRINTS" id="PR00765">
    <property type="entry name" value="CRBOXYPTASEA"/>
</dbReference>
<dbReference type="EMBL" id="JAVREN010000060">
    <property type="protein sequence ID" value="MDT0310220.1"/>
    <property type="molecule type" value="Genomic_DNA"/>
</dbReference>